<protein>
    <submittedName>
        <fullName evidence="5">GntR family transcriptional regulator</fullName>
    </submittedName>
</protein>
<dbReference type="InterPro" id="IPR036388">
    <property type="entry name" value="WH-like_DNA-bd_sf"/>
</dbReference>
<dbReference type="SMART" id="SM00866">
    <property type="entry name" value="UTRA"/>
    <property type="match status" value="1"/>
</dbReference>
<organism evidence="5 6">
    <name type="scientific">Peribacillus loiseleuriae</name>
    <dbReference type="NCBI Taxonomy" id="1679170"/>
    <lineage>
        <taxon>Bacteria</taxon>
        <taxon>Bacillati</taxon>
        <taxon>Bacillota</taxon>
        <taxon>Bacilli</taxon>
        <taxon>Bacillales</taxon>
        <taxon>Bacillaceae</taxon>
        <taxon>Peribacillus</taxon>
    </lineage>
</organism>
<dbReference type="FunFam" id="1.10.10.10:FF:000079">
    <property type="entry name" value="GntR family transcriptional regulator"/>
    <property type="match status" value="1"/>
</dbReference>
<dbReference type="RefSeq" id="WP_049681333.1">
    <property type="nucleotide sequence ID" value="NZ_LFZW01000001.1"/>
</dbReference>
<dbReference type="PANTHER" id="PTHR44846:SF17">
    <property type="entry name" value="GNTR-FAMILY TRANSCRIPTIONAL REGULATOR"/>
    <property type="match status" value="1"/>
</dbReference>
<keyword evidence="3" id="KW-0804">Transcription</keyword>
<dbReference type="InterPro" id="IPR028978">
    <property type="entry name" value="Chorismate_lyase_/UTRA_dom_sf"/>
</dbReference>
<dbReference type="GO" id="GO:0045892">
    <property type="term" value="P:negative regulation of DNA-templated transcription"/>
    <property type="evidence" value="ECO:0007669"/>
    <property type="project" value="TreeGrafter"/>
</dbReference>
<keyword evidence="6" id="KW-1185">Reference proteome</keyword>
<comment type="caution">
    <text evidence="5">The sequence shown here is derived from an EMBL/GenBank/DDBJ whole genome shotgun (WGS) entry which is preliminary data.</text>
</comment>
<dbReference type="SUPFAM" id="SSF46785">
    <property type="entry name" value="Winged helix' DNA-binding domain"/>
    <property type="match status" value="1"/>
</dbReference>
<dbReference type="InterPro" id="IPR011663">
    <property type="entry name" value="UTRA"/>
</dbReference>
<dbReference type="SMART" id="SM00345">
    <property type="entry name" value="HTH_GNTR"/>
    <property type="match status" value="1"/>
</dbReference>
<proteinExistence type="predicted"/>
<evidence type="ECO:0000256" key="3">
    <source>
        <dbReference type="ARBA" id="ARBA00023163"/>
    </source>
</evidence>
<gene>
    <name evidence="5" type="ORF">AC625_11030</name>
</gene>
<accession>A0A0K9GTK8</accession>
<dbReference type="AlphaFoldDB" id="A0A0K9GTK8"/>
<feature type="domain" description="HTH gntR-type" evidence="4">
    <location>
        <begin position="12"/>
        <end position="80"/>
    </location>
</feature>
<dbReference type="PANTHER" id="PTHR44846">
    <property type="entry name" value="MANNOSYL-D-GLYCERATE TRANSPORT/METABOLISM SYSTEM REPRESSOR MNGR-RELATED"/>
    <property type="match status" value="1"/>
</dbReference>
<dbReference type="CDD" id="cd07377">
    <property type="entry name" value="WHTH_GntR"/>
    <property type="match status" value="1"/>
</dbReference>
<evidence type="ECO:0000256" key="1">
    <source>
        <dbReference type="ARBA" id="ARBA00023015"/>
    </source>
</evidence>
<dbReference type="Proteomes" id="UP000037146">
    <property type="component" value="Unassembled WGS sequence"/>
</dbReference>
<dbReference type="PROSITE" id="PS50949">
    <property type="entry name" value="HTH_GNTR"/>
    <property type="match status" value="1"/>
</dbReference>
<dbReference type="OrthoDB" id="457376at2"/>
<dbReference type="SUPFAM" id="SSF64288">
    <property type="entry name" value="Chorismate lyase-like"/>
    <property type="match status" value="1"/>
</dbReference>
<reference evidence="6" key="1">
    <citation type="submission" date="2015-07" db="EMBL/GenBank/DDBJ databases">
        <title>Genome sequencing project for genomic taxonomy and phylogenomics of Bacillus-like bacteria.</title>
        <authorList>
            <person name="Liu B."/>
            <person name="Wang J."/>
            <person name="Zhu Y."/>
            <person name="Liu G."/>
            <person name="Chen Q."/>
            <person name="Chen Z."/>
            <person name="Lan J."/>
            <person name="Che J."/>
            <person name="Ge C."/>
            <person name="Shi H."/>
            <person name="Pan Z."/>
            <person name="Liu X."/>
        </authorList>
    </citation>
    <scope>NUCLEOTIDE SEQUENCE [LARGE SCALE GENOMIC DNA]</scope>
    <source>
        <strain evidence="6">FJAT-27997</strain>
    </source>
</reference>
<dbReference type="GO" id="GO:0003677">
    <property type="term" value="F:DNA binding"/>
    <property type="evidence" value="ECO:0007669"/>
    <property type="project" value="UniProtKB-KW"/>
</dbReference>
<dbReference type="Gene3D" id="1.10.10.10">
    <property type="entry name" value="Winged helix-like DNA-binding domain superfamily/Winged helix DNA-binding domain"/>
    <property type="match status" value="1"/>
</dbReference>
<evidence type="ECO:0000313" key="6">
    <source>
        <dbReference type="Proteomes" id="UP000037146"/>
    </source>
</evidence>
<dbReference type="InterPro" id="IPR050679">
    <property type="entry name" value="Bact_HTH_transcr_reg"/>
</dbReference>
<dbReference type="PATRIC" id="fig|1679170.3.peg.2474"/>
<keyword evidence="2" id="KW-0238">DNA-binding</keyword>
<evidence type="ECO:0000256" key="2">
    <source>
        <dbReference type="ARBA" id="ARBA00023125"/>
    </source>
</evidence>
<dbReference type="Pfam" id="PF07702">
    <property type="entry name" value="UTRA"/>
    <property type="match status" value="1"/>
</dbReference>
<dbReference type="Gene3D" id="3.40.1410.10">
    <property type="entry name" value="Chorismate lyase-like"/>
    <property type="match status" value="1"/>
</dbReference>
<evidence type="ECO:0000313" key="5">
    <source>
        <dbReference type="EMBL" id="KMY49980.1"/>
    </source>
</evidence>
<dbReference type="Pfam" id="PF00392">
    <property type="entry name" value="GntR"/>
    <property type="match status" value="1"/>
</dbReference>
<sequence>MVRKLNKMNEAQPLYAQIADDLRFKIQTEEWKVGDQIPPELELCELYKVSRITVRKAIDVLVRKNLLYRERAKGTFVGDGEESENNHITFVRSFTNEMKEIGKKAETLFAEVGIIKANKTLAKHLEINVGDEVLQLKRLRGTENIAFAFFVSAIPFTHEYSLDSNDYYGSFYEYLSQFGISIDQQKEYIEAVLAPSEAQKLLGINNEPVLKRVRMTSQKESNFREYSECYYIGSQYRYYIDFS</sequence>
<dbReference type="GO" id="GO:0003700">
    <property type="term" value="F:DNA-binding transcription factor activity"/>
    <property type="evidence" value="ECO:0007669"/>
    <property type="project" value="InterPro"/>
</dbReference>
<dbReference type="EMBL" id="LFZW01000001">
    <property type="protein sequence ID" value="KMY49980.1"/>
    <property type="molecule type" value="Genomic_DNA"/>
</dbReference>
<dbReference type="InterPro" id="IPR000524">
    <property type="entry name" value="Tscrpt_reg_HTH_GntR"/>
</dbReference>
<keyword evidence="1" id="KW-0805">Transcription regulation</keyword>
<dbReference type="STRING" id="1679170.AC625_11030"/>
<name>A0A0K9GTK8_9BACI</name>
<evidence type="ECO:0000259" key="4">
    <source>
        <dbReference type="PROSITE" id="PS50949"/>
    </source>
</evidence>
<dbReference type="PRINTS" id="PR00035">
    <property type="entry name" value="HTHGNTR"/>
</dbReference>
<dbReference type="InterPro" id="IPR036390">
    <property type="entry name" value="WH_DNA-bd_sf"/>
</dbReference>